<name>A0A7M7NFA8_STRPU</name>
<dbReference type="PANTHER" id="PTHR12121:SF100">
    <property type="entry name" value="POLY(A)-SPECIFIC RIBONUCLEASE"/>
    <property type="match status" value="1"/>
</dbReference>
<reference evidence="25" key="1">
    <citation type="submission" date="2015-02" db="EMBL/GenBank/DDBJ databases">
        <title>Genome sequencing for Strongylocentrotus purpuratus.</title>
        <authorList>
            <person name="Murali S."/>
            <person name="Liu Y."/>
            <person name="Vee V."/>
            <person name="English A."/>
            <person name="Wang M."/>
            <person name="Skinner E."/>
            <person name="Han Y."/>
            <person name="Muzny D.M."/>
            <person name="Worley K.C."/>
            <person name="Gibbs R.A."/>
        </authorList>
    </citation>
    <scope>NUCLEOTIDE SEQUENCE</scope>
</reference>
<sequence length="603" mass="67568">MPKDKYDKDKYDNHSHHNGIGIGIGSHKGHNGISTTTRGHRIMSQDEVIGGKKSHWEGLELTGTIRNISPQLWKLNHLTVLYMTDNQLTRVPADICQLTHLIKLDLSYNKLRSLPVEIGDLISLRELMLNNNQLRLLPYELGRLIITLQVLGLKGNPLASDVMGIYNEPKGTHKLLSYMLDHIHPPGTLPPARPWIQLSNPNRNKPSAIFSVMSYNVLCDKYATKQIYAYCPTWALEWEYRRKGIMDEILSASSDIICLQEVETEQYYSFFSPTLKQQGYDSVFSPKSRAKTMSEEDRKYVDGCAIFFRTSKFALVKEHLVEFNLLAMANAEGSEDMLNRVMTKDNIGLAALLETREGCYEGSAFQHEAANARQQLLVANVHIHWDPEYSDVKLIQTMMLMNELKKIIEEESVSFRPGGGGAGGAGGGGGSGGGGTGAGQRDSGTIPLVMCGDLNSLPDSGVVEYLEMSKVSVRHPDFKDLNYKVLRNFSSNSETNGHISHSFQLKRVYQNNPMRFTNYTYDFKGTIDYIFYSRQAMSVLGHLGPMDFEWIDTSKVHGCPNASIPSDHFSLLTEFEMPLSTAPSSPPSSTLYHPTPNYPLARR</sequence>
<evidence type="ECO:0000256" key="4">
    <source>
        <dbReference type="ARBA" id="ARBA00004496"/>
    </source>
</evidence>
<dbReference type="InterPro" id="IPR032675">
    <property type="entry name" value="LRR_dom_sf"/>
</dbReference>
<evidence type="ECO:0000256" key="12">
    <source>
        <dbReference type="ARBA" id="ARBA00022801"/>
    </source>
</evidence>
<dbReference type="PANTHER" id="PTHR12121">
    <property type="entry name" value="CARBON CATABOLITE REPRESSOR PROTEIN 4"/>
    <property type="match status" value="1"/>
</dbReference>
<evidence type="ECO:0000256" key="8">
    <source>
        <dbReference type="ARBA" id="ARBA00022614"/>
    </source>
</evidence>
<dbReference type="InterPro" id="IPR005135">
    <property type="entry name" value="Endo/exonuclease/phosphatase"/>
</dbReference>
<dbReference type="GO" id="GO:0005737">
    <property type="term" value="C:cytoplasm"/>
    <property type="evidence" value="ECO:0007669"/>
    <property type="project" value="UniProtKB-SubCell"/>
</dbReference>
<evidence type="ECO:0000259" key="23">
    <source>
        <dbReference type="Pfam" id="PF03372"/>
    </source>
</evidence>
<dbReference type="KEGG" id="spu:580732"/>
<dbReference type="GeneID" id="580732"/>
<dbReference type="InterPro" id="IPR001611">
    <property type="entry name" value="Leu-rich_rpt"/>
</dbReference>
<dbReference type="Pfam" id="PF03372">
    <property type="entry name" value="Exo_endo_phos"/>
    <property type="match status" value="1"/>
</dbReference>
<feature type="region of interest" description="Disordered" evidence="22">
    <location>
        <begin position="580"/>
        <end position="603"/>
    </location>
</feature>
<dbReference type="OrthoDB" id="428734at2759"/>
<accession>A0A7M7NFA8</accession>
<comment type="catalytic activity">
    <reaction evidence="1">
        <text>Exonucleolytic cleavage of poly(A) to 5'-AMP.</text>
        <dbReference type="EC" id="3.1.13.4"/>
    </reaction>
</comment>
<feature type="domain" description="Endonuclease/exonuclease/phosphatase" evidence="23">
    <location>
        <begin position="213"/>
        <end position="568"/>
    </location>
</feature>
<keyword evidence="8" id="KW-0433">Leucine-rich repeat</keyword>
<reference evidence="24" key="2">
    <citation type="submission" date="2021-01" db="UniProtKB">
        <authorList>
            <consortium name="EnsemblMetazoa"/>
        </authorList>
    </citation>
    <scope>IDENTIFICATION</scope>
</reference>
<evidence type="ECO:0000313" key="25">
    <source>
        <dbReference type="Proteomes" id="UP000007110"/>
    </source>
</evidence>
<feature type="region of interest" description="Disordered" evidence="22">
    <location>
        <begin position="418"/>
        <end position="439"/>
    </location>
</feature>
<keyword evidence="10" id="KW-0479">Metal-binding</keyword>
<dbReference type="InterPro" id="IPR050410">
    <property type="entry name" value="CCR4/nocturin_mRNA_transcr"/>
</dbReference>
<comment type="subcellular location">
    <subcellularLocation>
        <location evidence="4">Cytoplasm</location>
    </subcellularLocation>
    <subcellularLocation>
        <location evidence="3">Nucleus</location>
    </subcellularLocation>
</comment>
<evidence type="ECO:0000256" key="11">
    <source>
        <dbReference type="ARBA" id="ARBA00022737"/>
    </source>
</evidence>
<keyword evidence="13" id="KW-0269">Exonuclease</keyword>
<evidence type="ECO:0000256" key="22">
    <source>
        <dbReference type="SAM" id="MobiDB-lite"/>
    </source>
</evidence>
<keyword evidence="12" id="KW-0378">Hydrolase</keyword>
<evidence type="ECO:0000256" key="3">
    <source>
        <dbReference type="ARBA" id="ARBA00004123"/>
    </source>
</evidence>
<dbReference type="GO" id="GO:0003723">
    <property type="term" value="F:RNA binding"/>
    <property type="evidence" value="ECO:0007669"/>
    <property type="project" value="UniProtKB-KW"/>
</dbReference>
<feature type="compositionally biased region" description="Gly residues" evidence="22">
    <location>
        <begin position="418"/>
        <end position="438"/>
    </location>
</feature>
<evidence type="ECO:0000256" key="15">
    <source>
        <dbReference type="ARBA" id="ARBA00022884"/>
    </source>
</evidence>
<keyword evidence="18" id="KW-0539">Nucleus</keyword>
<dbReference type="AlphaFoldDB" id="A0A7M7NFA8"/>
<evidence type="ECO:0000256" key="14">
    <source>
        <dbReference type="ARBA" id="ARBA00022842"/>
    </source>
</evidence>
<evidence type="ECO:0000256" key="19">
    <source>
        <dbReference type="ARBA" id="ARBA00030493"/>
    </source>
</evidence>
<dbReference type="RefSeq" id="XP_030835576.1">
    <property type="nucleotide sequence ID" value="XM_030979716.1"/>
</dbReference>
<organism evidence="24 25">
    <name type="scientific">Strongylocentrotus purpuratus</name>
    <name type="common">Purple sea urchin</name>
    <dbReference type="NCBI Taxonomy" id="7668"/>
    <lineage>
        <taxon>Eukaryota</taxon>
        <taxon>Metazoa</taxon>
        <taxon>Echinodermata</taxon>
        <taxon>Eleutherozoa</taxon>
        <taxon>Echinozoa</taxon>
        <taxon>Echinoidea</taxon>
        <taxon>Euechinoidea</taxon>
        <taxon>Echinacea</taxon>
        <taxon>Camarodonta</taxon>
        <taxon>Echinidea</taxon>
        <taxon>Strongylocentrotidae</taxon>
        <taxon>Strongylocentrotus</taxon>
    </lineage>
</organism>
<protein>
    <recommendedName>
        <fullName evidence="6">poly(A)-specific ribonuclease</fullName>
        <ecNumber evidence="6">3.1.13.4</ecNumber>
    </recommendedName>
    <alternativeName>
        <fullName evidence="19">Carbon catabolite repressor protein 4</fullName>
    </alternativeName>
    <alternativeName>
        <fullName evidence="20">Cytoplasmic deadenylase</fullName>
    </alternativeName>
    <alternativeName>
        <fullName evidence="21">Glucose-repressible alcohol dehydrogenase transcriptional effector</fullName>
    </alternativeName>
</protein>
<dbReference type="EC" id="3.1.13.4" evidence="6"/>
<dbReference type="FunCoup" id="A0A7M7NFA8">
    <property type="interactions" value="2340"/>
</dbReference>
<feature type="region of interest" description="Disordered" evidence="22">
    <location>
        <begin position="1"/>
        <end position="30"/>
    </location>
</feature>
<evidence type="ECO:0000256" key="9">
    <source>
        <dbReference type="ARBA" id="ARBA00022722"/>
    </source>
</evidence>
<keyword evidence="16" id="KW-0805">Transcription regulation</keyword>
<dbReference type="InterPro" id="IPR036691">
    <property type="entry name" value="Endo/exonu/phosph_ase_sf"/>
</dbReference>
<proteinExistence type="inferred from homology"/>
<dbReference type="InParanoid" id="A0A7M7NFA8"/>
<evidence type="ECO:0000256" key="20">
    <source>
        <dbReference type="ARBA" id="ARBA00031469"/>
    </source>
</evidence>
<comment type="cofactor">
    <cofactor evidence="2">
        <name>Mg(2+)</name>
        <dbReference type="ChEBI" id="CHEBI:18420"/>
    </cofactor>
</comment>
<dbReference type="Gene3D" id="3.80.10.10">
    <property type="entry name" value="Ribonuclease Inhibitor"/>
    <property type="match status" value="1"/>
</dbReference>
<dbReference type="GO" id="GO:0046872">
    <property type="term" value="F:metal ion binding"/>
    <property type="evidence" value="ECO:0007669"/>
    <property type="project" value="UniProtKB-KW"/>
</dbReference>
<dbReference type="GO" id="GO:0000175">
    <property type="term" value="F:3'-5'-RNA exonuclease activity"/>
    <property type="evidence" value="ECO:0000318"/>
    <property type="project" value="GO_Central"/>
</dbReference>
<keyword evidence="9" id="KW-0540">Nuclease</keyword>
<dbReference type="Gene3D" id="3.60.10.10">
    <property type="entry name" value="Endonuclease/exonuclease/phosphatase"/>
    <property type="match status" value="1"/>
</dbReference>
<dbReference type="GO" id="GO:0004535">
    <property type="term" value="F:poly(A)-specific ribonuclease activity"/>
    <property type="evidence" value="ECO:0007669"/>
    <property type="project" value="UniProtKB-EC"/>
</dbReference>
<dbReference type="Proteomes" id="UP000007110">
    <property type="component" value="Unassembled WGS sequence"/>
</dbReference>
<keyword evidence="25" id="KW-1185">Reference proteome</keyword>
<keyword evidence="14" id="KW-0460">Magnesium</keyword>
<evidence type="ECO:0000256" key="17">
    <source>
        <dbReference type="ARBA" id="ARBA00023163"/>
    </source>
</evidence>
<dbReference type="SUPFAM" id="SSF56219">
    <property type="entry name" value="DNase I-like"/>
    <property type="match status" value="1"/>
</dbReference>
<evidence type="ECO:0000256" key="7">
    <source>
        <dbReference type="ARBA" id="ARBA00022490"/>
    </source>
</evidence>
<dbReference type="OMA" id="PHYYARA"/>
<dbReference type="Pfam" id="PF13855">
    <property type="entry name" value="LRR_8"/>
    <property type="match status" value="1"/>
</dbReference>
<dbReference type="EnsemblMetazoa" id="XM_030979716">
    <property type="protein sequence ID" value="XP_030835576"/>
    <property type="gene ID" value="LOC580732"/>
</dbReference>
<comment type="similarity">
    <text evidence="5">Belongs to the CCR4/nocturin family.</text>
</comment>
<evidence type="ECO:0000256" key="21">
    <source>
        <dbReference type="ARBA" id="ARBA00033317"/>
    </source>
</evidence>
<dbReference type="InterPro" id="IPR003591">
    <property type="entry name" value="Leu-rich_rpt_typical-subtyp"/>
</dbReference>
<dbReference type="SUPFAM" id="SSF52058">
    <property type="entry name" value="L domain-like"/>
    <property type="match status" value="1"/>
</dbReference>
<dbReference type="SMART" id="SM00369">
    <property type="entry name" value="LRR_TYP"/>
    <property type="match status" value="3"/>
</dbReference>
<keyword evidence="17" id="KW-0804">Transcription</keyword>
<evidence type="ECO:0000256" key="1">
    <source>
        <dbReference type="ARBA" id="ARBA00001663"/>
    </source>
</evidence>
<feature type="compositionally biased region" description="Low complexity" evidence="22">
    <location>
        <begin position="580"/>
        <end position="591"/>
    </location>
</feature>
<evidence type="ECO:0000313" key="24">
    <source>
        <dbReference type="EnsemblMetazoa" id="XP_030835576"/>
    </source>
</evidence>
<dbReference type="FunFam" id="3.60.10.10:FF:000002">
    <property type="entry name" value="CCR4-NOT transcription complex subunit 6 like"/>
    <property type="match status" value="1"/>
</dbReference>
<feature type="compositionally biased region" description="Basic and acidic residues" evidence="22">
    <location>
        <begin position="1"/>
        <end position="15"/>
    </location>
</feature>
<evidence type="ECO:0000256" key="6">
    <source>
        <dbReference type="ARBA" id="ARBA00012161"/>
    </source>
</evidence>
<dbReference type="CDD" id="cd09097">
    <property type="entry name" value="Deadenylase_CCR4"/>
    <property type="match status" value="1"/>
</dbReference>
<evidence type="ECO:0000256" key="5">
    <source>
        <dbReference type="ARBA" id="ARBA00010774"/>
    </source>
</evidence>
<keyword evidence="11" id="KW-0677">Repeat</keyword>
<dbReference type="GO" id="GO:0005634">
    <property type="term" value="C:nucleus"/>
    <property type="evidence" value="ECO:0007669"/>
    <property type="project" value="UniProtKB-SubCell"/>
</dbReference>
<keyword evidence="15" id="KW-0694">RNA-binding</keyword>
<evidence type="ECO:0000256" key="16">
    <source>
        <dbReference type="ARBA" id="ARBA00023015"/>
    </source>
</evidence>
<evidence type="ECO:0000256" key="18">
    <source>
        <dbReference type="ARBA" id="ARBA00023242"/>
    </source>
</evidence>
<keyword evidence="7" id="KW-0963">Cytoplasm</keyword>
<dbReference type="PROSITE" id="PS51450">
    <property type="entry name" value="LRR"/>
    <property type="match status" value="1"/>
</dbReference>
<evidence type="ECO:0000256" key="10">
    <source>
        <dbReference type="ARBA" id="ARBA00022723"/>
    </source>
</evidence>
<evidence type="ECO:0000256" key="2">
    <source>
        <dbReference type="ARBA" id="ARBA00001946"/>
    </source>
</evidence>
<evidence type="ECO:0000256" key="13">
    <source>
        <dbReference type="ARBA" id="ARBA00022839"/>
    </source>
</evidence>